<dbReference type="Proteomes" id="UP000001072">
    <property type="component" value="Unassembled WGS sequence"/>
</dbReference>
<evidence type="ECO:0000313" key="2">
    <source>
        <dbReference type="Proteomes" id="UP000001072"/>
    </source>
</evidence>
<proteinExistence type="predicted"/>
<dbReference type="HOGENOM" id="CLU_2073673_0_0_1"/>
<dbReference type="OrthoDB" id="2506452at2759"/>
<evidence type="ECO:0000313" key="1">
    <source>
        <dbReference type="EMBL" id="EGG05804.1"/>
    </source>
</evidence>
<dbReference type="EMBL" id="GL883111">
    <property type="protein sequence ID" value="EGG05804.1"/>
    <property type="molecule type" value="Genomic_DNA"/>
</dbReference>
<dbReference type="InParanoid" id="F4RNU1"/>
<name>F4RNU1_MELLP</name>
<protein>
    <submittedName>
        <fullName evidence="1">Uncharacterized protein</fullName>
    </submittedName>
</protein>
<dbReference type="KEGG" id="mlr:MELLADRAFT_87717"/>
<accession>F4RNU1</accession>
<sequence length="118" mass="13157">MKTSNCLKTMLKINSRTSSDSDDGKDLCPFCDEEMPPNPSSKLLKMKAELLLLPNITKGIGRPGAMSLPWLQRASFCGLHDAEREVIPHGLTQGWPTSIDFKKLERVSFKLAFEDHPA</sequence>
<gene>
    <name evidence="1" type="ORF">MELLADRAFT_87717</name>
</gene>
<dbReference type="AlphaFoldDB" id="F4RNU1"/>
<dbReference type="GeneID" id="18934616"/>
<dbReference type="VEuPathDB" id="FungiDB:MELLADRAFT_87717"/>
<organism evidence="2">
    <name type="scientific">Melampsora larici-populina (strain 98AG31 / pathotype 3-4-7)</name>
    <name type="common">Poplar leaf rust fungus</name>
    <dbReference type="NCBI Taxonomy" id="747676"/>
    <lineage>
        <taxon>Eukaryota</taxon>
        <taxon>Fungi</taxon>
        <taxon>Dikarya</taxon>
        <taxon>Basidiomycota</taxon>
        <taxon>Pucciniomycotina</taxon>
        <taxon>Pucciniomycetes</taxon>
        <taxon>Pucciniales</taxon>
        <taxon>Melampsoraceae</taxon>
        <taxon>Melampsora</taxon>
    </lineage>
</organism>
<dbReference type="RefSeq" id="XP_007410860.1">
    <property type="nucleotide sequence ID" value="XM_007410798.1"/>
</dbReference>
<reference evidence="2" key="1">
    <citation type="journal article" date="2011" name="Proc. Natl. Acad. Sci. U.S.A.">
        <title>Obligate biotrophy features unraveled by the genomic analysis of rust fungi.</title>
        <authorList>
            <person name="Duplessis S."/>
            <person name="Cuomo C.A."/>
            <person name="Lin Y.-C."/>
            <person name="Aerts A."/>
            <person name="Tisserant E."/>
            <person name="Veneault-Fourrey C."/>
            <person name="Joly D.L."/>
            <person name="Hacquard S."/>
            <person name="Amselem J."/>
            <person name="Cantarel B.L."/>
            <person name="Chiu R."/>
            <person name="Coutinho P.M."/>
            <person name="Feau N."/>
            <person name="Field M."/>
            <person name="Frey P."/>
            <person name="Gelhaye E."/>
            <person name="Goldberg J."/>
            <person name="Grabherr M.G."/>
            <person name="Kodira C.D."/>
            <person name="Kohler A."/>
            <person name="Kuees U."/>
            <person name="Lindquist E.A."/>
            <person name="Lucas S.M."/>
            <person name="Mago R."/>
            <person name="Mauceli E."/>
            <person name="Morin E."/>
            <person name="Murat C."/>
            <person name="Pangilinan J.L."/>
            <person name="Park R."/>
            <person name="Pearson M."/>
            <person name="Quesneville H."/>
            <person name="Rouhier N."/>
            <person name="Sakthikumar S."/>
            <person name="Salamov A.A."/>
            <person name="Schmutz J."/>
            <person name="Selles B."/>
            <person name="Shapiro H."/>
            <person name="Tanguay P."/>
            <person name="Tuskan G.A."/>
            <person name="Henrissat B."/>
            <person name="Van de Peer Y."/>
            <person name="Rouze P."/>
            <person name="Ellis J.G."/>
            <person name="Dodds P.N."/>
            <person name="Schein J.E."/>
            <person name="Zhong S."/>
            <person name="Hamelin R.C."/>
            <person name="Grigoriev I.V."/>
            <person name="Szabo L.J."/>
            <person name="Martin F."/>
        </authorList>
    </citation>
    <scope>NUCLEOTIDE SEQUENCE [LARGE SCALE GENOMIC DNA]</scope>
    <source>
        <strain evidence="2">98AG31 / pathotype 3-4-7</strain>
    </source>
</reference>
<keyword evidence="2" id="KW-1185">Reference proteome</keyword>